<accession>A0A2U9R1H1</accession>
<keyword evidence="4" id="KW-1185">Reference proteome</keyword>
<feature type="transmembrane region" description="Helical" evidence="1">
    <location>
        <begin position="16"/>
        <end position="36"/>
    </location>
</feature>
<dbReference type="Proteomes" id="UP000249293">
    <property type="component" value="Chromosome 2"/>
</dbReference>
<reference evidence="3 4" key="1">
    <citation type="submission" date="2018-06" db="EMBL/GenBank/DDBJ databases">
        <title>Population genomics shows no distinction between pathogenic Candida krusei and environmental Pichia kudriavzevii: One species, four names.</title>
        <authorList>
            <person name="Douglass A.P."/>
            <person name="Offei B."/>
            <person name="Braun-Galleani S."/>
            <person name="Coughlan A.Y."/>
            <person name="Martos A."/>
            <person name="Ortiz-Merino R.A."/>
            <person name="Byrne K.P."/>
            <person name="Wolfe K.H."/>
        </authorList>
    </citation>
    <scope>NUCLEOTIDE SEQUENCE [LARGE SCALE GENOMIC DNA]</scope>
    <source>
        <strain evidence="3 4">CBS573</strain>
    </source>
</reference>
<evidence type="ECO:0000256" key="1">
    <source>
        <dbReference type="SAM" id="Phobius"/>
    </source>
</evidence>
<dbReference type="GO" id="GO:0016746">
    <property type="term" value="F:acyltransferase activity"/>
    <property type="evidence" value="ECO:0007669"/>
    <property type="project" value="InterPro"/>
</dbReference>
<dbReference type="PANTHER" id="PTHR10983">
    <property type="entry name" value="1-ACYLGLYCEROL-3-PHOSPHATE ACYLTRANSFERASE-RELATED"/>
    <property type="match status" value="1"/>
</dbReference>
<dbReference type="CDD" id="cd07990">
    <property type="entry name" value="LPLAT_LCLAT1-like"/>
    <property type="match status" value="1"/>
</dbReference>
<keyword evidence="1" id="KW-1133">Transmembrane helix</keyword>
<evidence type="ECO:0000313" key="3">
    <source>
        <dbReference type="EMBL" id="AWU74959.1"/>
    </source>
</evidence>
<dbReference type="AlphaFoldDB" id="A0A2U9R1H1"/>
<dbReference type="GeneID" id="40382724"/>
<dbReference type="GO" id="GO:0036149">
    <property type="term" value="P:phosphatidylinositol acyl-chain remodeling"/>
    <property type="evidence" value="ECO:0007669"/>
    <property type="project" value="TreeGrafter"/>
</dbReference>
<dbReference type="KEGG" id="pkz:C5L36_0B02230"/>
<proteinExistence type="predicted"/>
<evidence type="ECO:0000259" key="2">
    <source>
        <dbReference type="SMART" id="SM00563"/>
    </source>
</evidence>
<dbReference type="Pfam" id="PF01553">
    <property type="entry name" value="Acyltransferase"/>
    <property type="match status" value="1"/>
</dbReference>
<feature type="transmembrane region" description="Helical" evidence="1">
    <location>
        <begin position="56"/>
        <end position="76"/>
    </location>
</feature>
<dbReference type="RefSeq" id="XP_029320436.1">
    <property type="nucleotide sequence ID" value="XM_029464577.1"/>
</dbReference>
<feature type="transmembrane region" description="Helical" evidence="1">
    <location>
        <begin position="317"/>
        <end position="335"/>
    </location>
</feature>
<gene>
    <name evidence="3" type="ORF">C5L36_0B02230</name>
</gene>
<keyword evidence="1" id="KW-0472">Membrane</keyword>
<dbReference type="PANTHER" id="PTHR10983:SF16">
    <property type="entry name" value="LYSOCARDIOLIPIN ACYLTRANSFERASE 1"/>
    <property type="match status" value="1"/>
</dbReference>
<organism evidence="3 4">
    <name type="scientific">Pichia kudriavzevii</name>
    <name type="common">Yeast</name>
    <name type="synonym">Issatchenkia orientalis</name>
    <dbReference type="NCBI Taxonomy" id="4909"/>
    <lineage>
        <taxon>Eukaryota</taxon>
        <taxon>Fungi</taxon>
        <taxon>Dikarya</taxon>
        <taxon>Ascomycota</taxon>
        <taxon>Saccharomycotina</taxon>
        <taxon>Pichiomycetes</taxon>
        <taxon>Pichiales</taxon>
        <taxon>Pichiaceae</taxon>
        <taxon>Pichia</taxon>
    </lineage>
</organism>
<dbReference type="PROSITE" id="PS51257">
    <property type="entry name" value="PROKAR_LIPOPROTEIN"/>
    <property type="match status" value="1"/>
</dbReference>
<name>A0A2U9R1H1_PICKU</name>
<dbReference type="SUPFAM" id="SSF69593">
    <property type="entry name" value="Glycerol-3-phosphate (1)-acyltransferase"/>
    <property type="match status" value="1"/>
</dbReference>
<dbReference type="VEuPathDB" id="FungiDB:C5L36_0B02230"/>
<keyword evidence="1" id="KW-0812">Transmembrane</keyword>
<evidence type="ECO:0000313" key="4">
    <source>
        <dbReference type="Proteomes" id="UP000249293"/>
    </source>
</evidence>
<dbReference type="OrthoDB" id="189226at2759"/>
<protein>
    <recommendedName>
        <fullName evidence="2">Phospholipid/glycerol acyltransferase domain-containing protein</fullName>
    </recommendedName>
</protein>
<sequence>MPIISWRLLYWPIRQLLFGIVFFSGCVTIVSIQWLILTINGRHTQEWLDDSKRWFIQLLTFCTCWFTSGTTLRLVFKDREAMARYYNAGQLQLPRRAIVIANHQMYTDWLYIWYLAYRNVGDMGAHIYIIMKESLKKLPILGYGMINYSFVFLARNWQRDAEKMACQFNETSKRDSFWMLIFPEGTNMSHNNREKSHQWARKTNKPIWNGVLLPRVKGLQLAVKEMGNQVITLTMGYKGCSLDRMAQDVFNVVQLYIWGNQPPLVSILIDVQTIDREVEPWIESHWQEKENEMLHYYSNGDFDGVYVDVPLVVGDKLVHILLLGALLSSLVAIYYKYLVNV</sequence>
<dbReference type="EMBL" id="CP028774">
    <property type="protein sequence ID" value="AWU74959.1"/>
    <property type="molecule type" value="Genomic_DNA"/>
</dbReference>
<dbReference type="STRING" id="4909.A0A2U9R1H1"/>
<dbReference type="SMART" id="SM00563">
    <property type="entry name" value="PlsC"/>
    <property type="match status" value="1"/>
</dbReference>
<dbReference type="GO" id="GO:0005783">
    <property type="term" value="C:endoplasmic reticulum"/>
    <property type="evidence" value="ECO:0007669"/>
    <property type="project" value="TreeGrafter"/>
</dbReference>
<feature type="domain" description="Phospholipid/glycerol acyltransferase" evidence="2">
    <location>
        <begin position="97"/>
        <end position="238"/>
    </location>
</feature>
<dbReference type="InterPro" id="IPR002123">
    <property type="entry name" value="Plipid/glycerol_acylTrfase"/>
</dbReference>